<name>A0ABD2SUG5_9SOLN</name>
<feature type="repeat" description="PPR" evidence="2">
    <location>
        <begin position="95"/>
        <end position="122"/>
    </location>
</feature>
<keyword evidence="3" id="KW-1133">Transmembrane helix</keyword>
<dbReference type="NCBIfam" id="TIGR00756">
    <property type="entry name" value="PPR"/>
    <property type="match status" value="1"/>
</dbReference>
<keyword evidence="3" id="KW-0812">Transmembrane</keyword>
<evidence type="ECO:0008006" key="6">
    <source>
        <dbReference type="Google" id="ProtNLM"/>
    </source>
</evidence>
<dbReference type="InterPro" id="IPR002885">
    <property type="entry name" value="PPR_rpt"/>
</dbReference>
<feature type="transmembrane region" description="Helical" evidence="3">
    <location>
        <begin position="6"/>
        <end position="24"/>
    </location>
</feature>
<dbReference type="InterPro" id="IPR011990">
    <property type="entry name" value="TPR-like_helical_dom_sf"/>
</dbReference>
<evidence type="ECO:0000313" key="4">
    <source>
        <dbReference type="EMBL" id="KAL3347464.1"/>
    </source>
</evidence>
<keyword evidence="3" id="KW-0472">Membrane</keyword>
<dbReference type="AlphaFoldDB" id="A0ABD2SUG5"/>
<accession>A0ABD2SUG5</accession>
<comment type="caution">
    <text evidence="4">The sequence shown here is derived from an EMBL/GenBank/DDBJ whole genome shotgun (WGS) entry which is preliminary data.</text>
</comment>
<dbReference type="Gene3D" id="1.25.40.10">
    <property type="entry name" value="Tetratricopeptide repeat domain"/>
    <property type="match status" value="1"/>
</dbReference>
<evidence type="ECO:0000313" key="5">
    <source>
        <dbReference type="Proteomes" id="UP001627284"/>
    </source>
</evidence>
<keyword evidence="5" id="KW-1185">Reference proteome</keyword>
<reference evidence="4 5" key="1">
    <citation type="submission" date="2024-05" db="EMBL/GenBank/DDBJ databases">
        <title>De novo assembly of an allotetraploid wild potato.</title>
        <authorList>
            <person name="Hosaka A.J."/>
        </authorList>
    </citation>
    <scope>NUCLEOTIDE SEQUENCE [LARGE SCALE GENOMIC DNA]</scope>
    <source>
        <tissue evidence="4">Young leaves</tissue>
    </source>
</reference>
<proteinExistence type="predicted"/>
<dbReference type="PANTHER" id="PTHR47926:SF348">
    <property type="entry name" value="PENTATRICOPEPTIDE REPEAT-CONTAINING PROTEIN"/>
    <property type="match status" value="1"/>
</dbReference>
<dbReference type="Proteomes" id="UP001627284">
    <property type="component" value="Unassembled WGS sequence"/>
</dbReference>
<evidence type="ECO:0000256" key="3">
    <source>
        <dbReference type="SAM" id="Phobius"/>
    </source>
</evidence>
<evidence type="ECO:0000256" key="1">
    <source>
        <dbReference type="ARBA" id="ARBA00022737"/>
    </source>
</evidence>
<organism evidence="4 5">
    <name type="scientific">Solanum stoloniferum</name>
    <dbReference type="NCBI Taxonomy" id="62892"/>
    <lineage>
        <taxon>Eukaryota</taxon>
        <taxon>Viridiplantae</taxon>
        <taxon>Streptophyta</taxon>
        <taxon>Embryophyta</taxon>
        <taxon>Tracheophyta</taxon>
        <taxon>Spermatophyta</taxon>
        <taxon>Magnoliopsida</taxon>
        <taxon>eudicotyledons</taxon>
        <taxon>Gunneridae</taxon>
        <taxon>Pentapetalae</taxon>
        <taxon>asterids</taxon>
        <taxon>lamiids</taxon>
        <taxon>Solanales</taxon>
        <taxon>Solanaceae</taxon>
        <taxon>Solanoideae</taxon>
        <taxon>Solaneae</taxon>
        <taxon>Solanum</taxon>
    </lineage>
</organism>
<dbReference type="InterPro" id="IPR046960">
    <property type="entry name" value="PPR_At4g14850-like_plant"/>
</dbReference>
<keyword evidence="1" id="KW-0677">Repeat</keyword>
<dbReference type="EMBL" id="JBJKTR010000013">
    <property type="protein sequence ID" value="KAL3347464.1"/>
    <property type="molecule type" value="Genomic_DNA"/>
</dbReference>
<protein>
    <recommendedName>
        <fullName evidence="6">Pentatricopeptide repeat-containing protein</fullName>
    </recommendedName>
</protein>
<dbReference type="Pfam" id="PF01535">
    <property type="entry name" value="PPR"/>
    <property type="match status" value="2"/>
</dbReference>
<sequence>MVVVWVIIVQLCYLCMYIYIYIYIHSPLNKINCLCVHLLLGCIPTQANSSLGSACKVFDEISEPCVVSYNVILDACGENGDMGLGLMFSRMAYRDVYTWISMIHGYMKNGCSEVAVKFFSRI</sequence>
<dbReference type="PANTHER" id="PTHR47926">
    <property type="entry name" value="PENTATRICOPEPTIDE REPEAT-CONTAINING PROTEIN"/>
    <property type="match status" value="1"/>
</dbReference>
<gene>
    <name evidence="4" type="ORF">AABB24_021239</name>
</gene>
<evidence type="ECO:0000256" key="2">
    <source>
        <dbReference type="PROSITE-ProRule" id="PRU00708"/>
    </source>
</evidence>
<dbReference type="PROSITE" id="PS51375">
    <property type="entry name" value="PPR"/>
    <property type="match status" value="1"/>
</dbReference>